<evidence type="ECO:0000256" key="11">
    <source>
        <dbReference type="PROSITE-ProRule" id="PRU01360"/>
    </source>
</evidence>
<evidence type="ECO:0000259" key="15">
    <source>
        <dbReference type="Pfam" id="PF07715"/>
    </source>
</evidence>
<evidence type="ECO:0000313" key="17">
    <source>
        <dbReference type="Proteomes" id="UP000265431"/>
    </source>
</evidence>
<gene>
    <name evidence="16" type="ORF">D1224_10600</name>
</gene>
<dbReference type="GO" id="GO:0006826">
    <property type="term" value="P:iron ion transport"/>
    <property type="evidence" value="ECO:0007669"/>
    <property type="project" value="UniProtKB-KW"/>
</dbReference>
<dbReference type="Pfam" id="PF00593">
    <property type="entry name" value="TonB_dep_Rec_b-barrel"/>
    <property type="match status" value="1"/>
</dbReference>
<keyword evidence="9 11" id="KW-0472">Membrane</keyword>
<reference evidence="16 17" key="1">
    <citation type="submission" date="2018-08" db="EMBL/GenBank/DDBJ databases">
        <title>Henriciella mobilis sp. nov., isolated from seawater.</title>
        <authorList>
            <person name="Cheng H."/>
            <person name="Wu Y.-H."/>
            <person name="Xu X.-W."/>
            <person name="Guo L.-L."/>
        </authorList>
    </citation>
    <scope>NUCLEOTIDE SEQUENCE [LARGE SCALE GENOMIC DNA]</scope>
    <source>
        <strain evidence="16 17">CCUG66934</strain>
    </source>
</reference>
<dbReference type="InterPro" id="IPR012910">
    <property type="entry name" value="Plug_dom"/>
</dbReference>
<dbReference type="InterPro" id="IPR039426">
    <property type="entry name" value="TonB-dep_rcpt-like"/>
</dbReference>
<comment type="subcellular location">
    <subcellularLocation>
        <location evidence="1 11">Cell outer membrane</location>
        <topology evidence="1 11">Multi-pass membrane protein</topology>
    </subcellularLocation>
</comment>
<evidence type="ECO:0000313" key="16">
    <source>
        <dbReference type="EMBL" id="RIJ24647.1"/>
    </source>
</evidence>
<evidence type="ECO:0000256" key="6">
    <source>
        <dbReference type="ARBA" id="ARBA00023004"/>
    </source>
</evidence>
<evidence type="ECO:0000256" key="4">
    <source>
        <dbReference type="ARBA" id="ARBA00022496"/>
    </source>
</evidence>
<protein>
    <submittedName>
        <fullName evidence="16">TonB-dependent receptor</fullName>
    </submittedName>
</protein>
<dbReference type="EMBL" id="QWGB01000005">
    <property type="protein sequence ID" value="RIJ24647.1"/>
    <property type="molecule type" value="Genomic_DNA"/>
</dbReference>
<dbReference type="OrthoDB" id="7455607at2"/>
<feature type="chain" id="PRO_5017255261" evidence="13">
    <location>
        <begin position="25"/>
        <end position="782"/>
    </location>
</feature>
<dbReference type="PANTHER" id="PTHR32552:SF81">
    <property type="entry name" value="TONB-DEPENDENT OUTER MEMBRANE RECEPTOR"/>
    <property type="match status" value="1"/>
</dbReference>
<name>A0A399R467_9PROT</name>
<evidence type="ECO:0000256" key="8">
    <source>
        <dbReference type="ARBA" id="ARBA00023077"/>
    </source>
</evidence>
<dbReference type="PANTHER" id="PTHR32552">
    <property type="entry name" value="FERRICHROME IRON RECEPTOR-RELATED"/>
    <property type="match status" value="1"/>
</dbReference>
<keyword evidence="4" id="KW-0410">Iron transport</keyword>
<evidence type="ECO:0000256" key="1">
    <source>
        <dbReference type="ARBA" id="ARBA00004571"/>
    </source>
</evidence>
<dbReference type="InterPro" id="IPR036942">
    <property type="entry name" value="Beta-barrel_TonB_sf"/>
</dbReference>
<keyword evidence="17" id="KW-1185">Reference proteome</keyword>
<keyword evidence="8 12" id="KW-0798">TonB box</keyword>
<proteinExistence type="inferred from homology"/>
<feature type="signal peptide" evidence="13">
    <location>
        <begin position="1"/>
        <end position="24"/>
    </location>
</feature>
<feature type="domain" description="TonB-dependent receptor plug" evidence="15">
    <location>
        <begin position="59"/>
        <end position="166"/>
    </location>
</feature>
<dbReference type="Pfam" id="PF07715">
    <property type="entry name" value="Plug"/>
    <property type="match status" value="1"/>
</dbReference>
<evidence type="ECO:0000256" key="7">
    <source>
        <dbReference type="ARBA" id="ARBA00023065"/>
    </source>
</evidence>
<dbReference type="AlphaFoldDB" id="A0A399R467"/>
<feature type="domain" description="TonB-dependent receptor-like beta-barrel" evidence="14">
    <location>
        <begin position="302"/>
        <end position="748"/>
    </location>
</feature>
<evidence type="ECO:0000256" key="10">
    <source>
        <dbReference type="ARBA" id="ARBA00023237"/>
    </source>
</evidence>
<keyword evidence="10 11" id="KW-0998">Cell outer membrane</keyword>
<dbReference type="InterPro" id="IPR000531">
    <property type="entry name" value="Beta-barrel_TonB"/>
</dbReference>
<evidence type="ECO:0000256" key="2">
    <source>
        <dbReference type="ARBA" id="ARBA00022448"/>
    </source>
</evidence>
<evidence type="ECO:0000256" key="13">
    <source>
        <dbReference type="SAM" id="SignalP"/>
    </source>
</evidence>
<dbReference type="Gene3D" id="2.40.170.20">
    <property type="entry name" value="TonB-dependent receptor, beta-barrel domain"/>
    <property type="match status" value="1"/>
</dbReference>
<accession>A0A399R467</accession>
<evidence type="ECO:0000256" key="5">
    <source>
        <dbReference type="ARBA" id="ARBA00022692"/>
    </source>
</evidence>
<keyword evidence="3 11" id="KW-1134">Transmembrane beta strand</keyword>
<dbReference type="Proteomes" id="UP000265431">
    <property type="component" value="Unassembled WGS sequence"/>
</dbReference>
<keyword evidence="2 11" id="KW-0813">Transport</keyword>
<keyword evidence="13" id="KW-0732">Signal</keyword>
<comment type="caution">
    <text evidence="16">The sequence shown here is derived from an EMBL/GenBank/DDBJ whole genome shotgun (WGS) entry which is preliminary data.</text>
</comment>
<dbReference type="GO" id="GO:0009279">
    <property type="term" value="C:cell outer membrane"/>
    <property type="evidence" value="ECO:0007669"/>
    <property type="project" value="UniProtKB-SubCell"/>
</dbReference>
<keyword evidence="7" id="KW-0406">Ion transport</keyword>
<evidence type="ECO:0000259" key="14">
    <source>
        <dbReference type="Pfam" id="PF00593"/>
    </source>
</evidence>
<organism evidence="16 17">
    <name type="scientific">Henriciella barbarensis</name>
    <dbReference type="NCBI Taxonomy" id="86342"/>
    <lineage>
        <taxon>Bacteria</taxon>
        <taxon>Pseudomonadati</taxon>
        <taxon>Pseudomonadota</taxon>
        <taxon>Alphaproteobacteria</taxon>
        <taxon>Hyphomonadales</taxon>
        <taxon>Hyphomonadaceae</taxon>
        <taxon>Henriciella</taxon>
    </lineage>
</organism>
<comment type="similarity">
    <text evidence="11 12">Belongs to the TonB-dependent receptor family.</text>
</comment>
<dbReference type="SUPFAM" id="SSF56935">
    <property type="entry name" value="Porins"/>
    <property type="match status" value="1"/>
</dbReference>
<keyword evidence="6" id="KW-0408">Iron</keyword>
<keyword evidence="5 11" id="KW-0812">Transmembrane</keyword>
<sequence>MRKISLATLLCMSTAVTCFSAAYAQTADDNEPESAAPEPASDFVQNVVVVTAQRRSQSLAEVPMSITAVSGERLEEVGVSDVSDLVKVTPGLSAVESGAGVPVYSLRGVGFFDTSIGARPTVSVYLDEVPLPFSVMTSGTSFDLQRVEVLKGPQGTLFGQNSTGGAINYIANRPTDSFEAGVTLDYSSFDRIQSEGFISGPVNDALRMRLAVRGDNGGAWQESYTRDDEHGERRFWQGRFTADLDVTDNFDLSFTLSGFKDESDVQASQLSSVLLQRPVAAGAVPLLINYPLAPEDARAADWNDAGFPLRRDNEFYQAALRANWELTDNLSIISLTSYADLDLHQRADLDATSLPAVFTENMGTATSFAQEVRLVGDYDRSNWVVGLSYADDDTTQIDDYQIPYTTGASAIPTGPFTRFFLDTEQDFKTTAVFGNYERDLTDTLTGSVGLRYTQADLDYAACSRVGNQETANTLTAFFNILRGPSRPLPAPLAVGDCLTVDGTVTPGQVTGELNEDSLAWRVNLSWSPADRVMVYGNVSQGYKSGSGPVLPALAANQLSPVVQESVLAYEVGARSPLIGDWLDASGAVFFYNYEDKQLKSRTQVEPAVLGALEGIVNVPESEILGVEFQLNARPMPGLDLSLTATHINSEVTSDFEGYTITAALANFQGESFPYTPENQLMADARYSWNINDNLSAFVATTINYRSETTAGFGRLPVLDIDAYTLVDLQGGVNVSDGDWKIVGYVRNLTDEYYWNNVARLNDTTRRFAGMPRTYGIRVSKTF</sequence>
<evidence type="ECO:0000256" key="9">
    <source>
        <dbReference type="ARBA" id="ARBA00023136"/>
    </source>
</evidence>
<evidence type="ECO:0000256" key="12">
    <source>
        <dbReference type="RuleBase" id="RU003357"/>
    </source>
</evidence>
<keyword evidence="16" id="KW-0675">Receptor</keyword>
<evidence type="ECO:0000256" key="3">
    <source>
        <dbReference type="ARBA" id="ARBA00022452"/>
    </source>
</evidence>
<dbReference type="PROSITE" id="PS52016">
    <property type="entry name" value="TONB_DEPENDENT_REC_3"/>
    <property type="match status" value="1"/>
</dbReference>